<dbReference type="NCBIfam" id="TIGR01249">
    <property type="entry name" value="pro_imino_pep_1"/>
    <property type="match status" value="1"/>
</dbReference>
<dbReference type="RefSeq" id="WP_271276677.1">
    <property type="nucleotide sequence ID" value="NZ_BAABFD010000006.1"/>
</dbReference>
<keyword evidence="4 8" id="KW-0031">Aminopeptidase</keyword>
<reference evidence="11 12" key="1">
    <citation type="submission" date="2022-11" db="EMBL/GenBank/DDBJ databases">
        <title>Nonomuraea corallina sp. nov., a new species of the genus Nonomuraea isolated from sea side sediment in Thai sea.</title>
        <authorList>
            <person name="Ngamcharungchit C."/>
            <person name="Matsumoto A."/>
            <person name="Suriyachadkun C."/>
            <person name="Panbangred W."/>
            <person name="Inahashi Y."/>
            <person name="Intra B."/>
        </authorList>
    </citation>
    <scope>NUCLEOTIDE SEQUENCE [LARGE SCALE GENOMIC DNA]</scope>
    <source>
        <strain evidence="11 12">DSM 43553</strain>
    </source>
</reference>
<evidence type="ECO:0000256" key="3">
    <source>
        <dbReference type="ARBA" id="ARBA00010088"/>
    </source>
</evidence>
<dbReference type="InterPro" id="IPR002410">
    <property type="entry name" value="Peptidase_S33"/>
</dbReference>
<keyword evidence="12" id="KW-1185">Reference proteome</keyword>
<keyword evidence="7 8" id="KW-0378">Hydrolase</keyword>
<organism evidence="11 12">
    <name type="scientific">Nonomuraea ferruginea</name>
    <dbReference type="NCBI Taxonomy" id="46174"/>
    <lineage>
        <taxon>Bacteria</taxon>
        <taxon>Bacillati</taxon>
        <taxon>Actinomycetota</taxon>
        <taxon>Actinomycetes</taxon>
        <taxon>Streptosporangiales</taxon>
        <taxon>Streptosporangiaceae</taxon>
        <taxon>Nonomuraea</taxon>
    </lineage>
</organism>
<dbReference type="InterPro" id="IPR005944">
    <property type="entry name" value="Pro_iminopeptidase"/>
</dbReference>
<dbReference type="EC" id="3.4.11.5" evidence="8 9"/>
<feature type="domain" description="AB hydrolase-1" evidence="10">
    <location>
        <begin position="30"/>
        <end position="288"/>
    </location>
</feature>
<dbReference type="EMBL" id="JAPNUD010000033">
    <property type="protein sequence ID" value="MDA0642012.1"/>
    <property type="molecule type" value="Genomic_DNA"/>
</dbReference>
<dbReference type="PIRSF" id="PIRSF006431">
    <property type="entry name" value="Pept_S33"/>
    <property type="match status" value="1"/>
</dbReference>
<dbReference type="PANTHER" id="PTHR43722:SF1">
    <property type="entry name" value="PROLINE IMINOPEPTIDASE"/>
    <property type="match status" value="1"/>
</dbReference>
<dbReference type="InterPro" id="IPR000073">
    <property type="entry name" value="AB_hydrolase_1"/>
</dbReference>
<protein>
    <recommendedName>
        <fullName evidence="8 9">Proline iminopeptidase</fullName>
        <shortName evidence="8">PIP</shortName>
        <ecNumber evidence="8 9">3.4.11.5</ecNumber>
    </recommendedName>
    <alternativeName>
        <fullName evidence="8">Prolyl aminopeptidase</fullName>
    </alternativeName>
</protein>
<keyword evidence="5 8" id="KW-0963">Cytoplasm</keyword>
<evidence type="ECO:0000259" key="10">
    <source>
        <dbReference type="Pfam" id="PF00561"/>
    </source>
</evidence>
<accession>A0ABT4SXM8</accession>
<gene>
    <name evidence="11" type="primary">pip</name>
    <name evidence="11" type="ORF">OUY24_15380</name>
</gene>
<dbReference type="InterPro" id="IPR029058">
    <property type="entry name" value="AB_hydrolase_fold"/>
</dbReference>
<comment type="caution">
    <text evidence="11">The sequence shown here is derived from an EMBL/GenBank/DDBJ whole genome shotgun (WGS) entry which is preliminary data.</text>
</comment>
<name>A0ABT4SXM8_9ACTN</name>
<dbReference type="Pfam" id="PF00561">
    <property type="entry name" value="Abhydrolase_1"/>
    <property type="match status" value="1"/>
</dbReference>
<dbReference type="Proteomes" id="UP001212498">
    <property type="component" value="Unassembled WGS sequence"/>
</dbReference>
<comment type="similarity">
    <text evidence="3 8 9">Belongs to the peptidase S33 family.</text>
</comment>
<dbReference type="PRINTS" id="PR00111">
    <property type="entry name" value="ABHYDROLASE"/>
</dbReference>
<comment type="subcellular location">
    <subcellularLocation>
        <location evidence="2 8">Cytoplasm</location>
    </subcellularLocation>
</comment>
<evidence type="ECO:0000313" key="12">
    <source>
        <dbReference type="Proteomes" id="UP001212498"/>
    </source>
</evidence>
<evidence type="ECO:0000256" key="9">
    <source>
        <dbReference type="RuleBase" id="RU003421"/>
    </source>
</evidence>
<evidence type="ECO:0000256" key="6">
    <source>
        <dbReference type="ARBA" id="ARBA00022670"/>
    </source>
</evidence>
<evidence type="ECO:0000256" key="7">
    <source>
        <dbReference type="ARBA" id="ARBA00022801"/>
    </source>
</evidence>
<evidence type="ECO:0000256" key="8">
    <source>
        <dbReference type="PIRNR" id="PIRNR006431"/>
    </source>
</evidence>
<comment type="catalytic activity">
    <reaction evidence="1 8 9">
        <text>Release of N-terminal proline from a peptide.</text>
        <dbReference type="EC" id="3.4.11.5"/>
    </reaction>
</comment>
<sequence>MINESGMLDVGDGNHVHWEVHGAPGGKPAVVVHGGPGSGASPGWLRFFDLEKYRVVLFDQRGCGRSTPDAADHDTDLSVNTTLHLIADMELLREHLGIDRWMLFGGSWGTTLGLAYAIRHPDRVTEIVMSGVATTTRWEVEWITEGVGHYFPREWERFRDGAPGGGRLVDAYARLLADPDPAVREKAARDWCDWEDSHVRVRADQEPDPRYTDPRFRMRFARLVTHYWSNHAWLEDGEILAGVEKLGDVPGVLVHGRIDLSSPLRTAWELSRAWPGCELVIVEEAGHSGGQPGMRDALKAAVERFAR</sequence>
<evidence type="ECO:0000256" key="5">
    <source>
        <dbReference type="ARBA" id="ARBA00022490"/>
    </source>
</evidence>
<dbReference type="Gene3D" id="3.40.50.1820">
    <property type="entry name" value="alpha/beta hydrolase"/>
    <property type="match status" value="1"/>
</dbReference>
<dbReference type="PANTHER" id="PTHR43722">
    <property type="entry name" value="PROLINE IMINOPEPTIDASE"/>
    <property type="match status" value="1"/>
</dbReference>
<proteinExistence type="inferred from homology"/>
<dbReference type="SUPFAM" id="SSF53474">
    <property type="entry name" value="alpha/beta-Hydrolases"/>
    <property type="match status" value="1"/>
</dbReference>
<dbReference type="GO" id="GO:0004177">
    <property type="term" value="F:aminopeptidase activity"/>
    <property type="evidence" value="ECO:0007669"/>
    <property type="project" value="UniProtKB-KW"/>
</dbReference>
<evidence type="ECO:0000256" key="1">
    <source>
        <dbReference type="ARBA" id="ARBA00001585"/>
    </source>
</evidence>
<evidence type="ECO:0000256" key="2">
    <source>
        <dbReference type="ARBA" id="ARBA00004496"/>
    </source>
</evidence>
<evidence type="ECO:0000313" key="11">
    <source>
        <dbReference type="EMBL" id="MDA0642012.1"/>
    </source>
</evidence>
<dbReference type="PRINTS" id="PR00793">
    <property type="entry name" value="PROAMNOPTASE"/>
</dbReference>
<evidence type="ECO:0000256" key="4">
    <source>
        <dbReference type="ARBA" id="ARBA00022438"/>
    </source>
</evidence>
<keyword evidence="6 8" id="KW-0645">Protease</keyword>